<evidence type="ECO:0000256" key="1">
    <source>
        <dbReference type="SAM" id="Phobius"/>
    </source>
</evidence>
<keyword evidence="1" id="KW-0472">Membrane</keyword>
<dbReference type="EMBL" id="AYZH01000011">
    <property type="protein sequence ID" value="KRN02073.1"/>
    <property type="molecule type" value="Genomic_DNA"/>
</dbReference>
<evidence type="ECO:0000313" key="3">
    <source>
        <dbReference type="Proteomes" id="UP000051589"/>
    </source>
</evidence>
<dbReference type="AlphaFoldDB" id="A0A0R2DDV1"/>
<comment type="caution">
    <text evidence="2">The sequence shown here is derived from an EMBL/GenBank/DDBJ whole genome shotgun (WGS) entry which is preliminary data.</text>
</comment>
<dbReference type="PATRIC" id="fig|1423803.3.peg.374"/>
<proteinExistence type="predicted"/>
<dbReference type="STRING" id="1423803.FD13_GL000379"/>
<protein>
    <submittedName>
        <fullName evidence="2">Uncharacterized protein</fullName>
    </submittedName>
</protein>
<evidence type="ECO:0000313" key="2">
    <source>
        <dbReference type="EMBL" id="KRN02073.1"/>
    </source>
</evidence>
<sequence length="97" mass="11324">MPRNSFDPIVRHRTSRRSQIVRGIILIVLWAFVIGVVLANLSFVLGWYSDPLVSLYLLLNLKIHANDHLMLLIGLLLIVVPSYCVWRWIHLTKEHRL</sequence>
<keyword evidence="1" id="KW-0812">Transmembrane</keyword>
<dbReference type="RefSeq" id="WP_061776626.1">
    <property type="nucleotide sequence ID" value="NZ_AYZH01000011.1"/>
</dbReference>
<keyword evidence="1" id="KW-1133">Transmembrane helix</keyword>
<gene>
    <name evidence="2" type="ORF">FD13_GL000379</name>
</gene>
<accession>A0A0R2DDV1</accession>
<feature type="transmembrane region" description="Helical" evidence="1">
    <location>
        <begin position="20"/>
        <end position="48"/>
    </location>
</feature>
<keyword evidence="3" id="KW-1185">Reference proteome</keyword>
<name>A0A0R2DDV1_9LACO</name>
<organism evidence="2 3">
    <name type="scientific">Levilactobacillus senmaizukei DSM 21775 = NBRC 103853</name>
    <dbReference type="NCBI Taxonomy" id="1423803"/>
    <lineage>
        <taxon>Bacteria</taxon>
        <taxon>Bacillati</taxon>
        <taxon>Bacillota</taxon>
        <taxon>Bacilli</taxon>
        <taxon>Lactobacillales</taxon>
        <taxon>Lactobacillaceae</taxon>
        <taxon>Levilactobacillus</taxon>
    </lineage>
</organism>
<reference evidence="2 3" key="1">
    <citation type="journal article" date="2015" name="Genome Announc.">
        <title>Expanding the biotechnology potential of lactobacilli through comparative genomics of 213 strains and associated genera.</title>
        <authorList>
            <person name="Sun Z."/>
            <person name="Harris H.M."/>
            <person name="McCann A."/>
            <person name="Guo C."/>
            <person name="Argimon S."/>
            <person name="Zhang W."/>
            <person name="Yang X."/>
            <person name="Jeffery I.B."/>
            <person name="Cooney J.C."/>
            <person name="Kagawa T.F."/>
            <person name="Liu W."/>
            <person name="Song Y."/>
            <person name="Salvetti E."/>
            <person name="Wrobel A."/>
            <person name="Rasinkangas P."/>
            <person name="Parkhill J."/>
            <person name="Rea M.C."/>
            <person name="O'Sullivan O."/>
            <person name="Ritari J."/>
            <person name="Douillard F.P."/>
            <person name="Paul Ross R."/>
            <person name="Yang R."/>
            <person name="Briner A.E."/>
            <person name="Felis G.E."/>
            <person name="de Vos W.M."/>
            <person name="Barrangou R."/>
            <person name="Klaenhammer T.R."/>
            <person name="Caufield P.W."/>
            <person name="Cui Y."/>
            <person name="Zhang H."/>
            <person name="O'Toole P.W."/>
        </authorList>
    </citation>
    <scope>NUCLEOTIDE SEQUENCE [LARGE SCALE GENOMIC DNA]</scope>
    <source>
        <strain evidence="2 3">DSM 21775</strain>
    </source>
</reference>
<feature type="transmembrane region" description="Helical" evidence="1">
    <location>
        <begin position="68"/>
        <end position="89"/>
    </location>
</feature>
<dbReference type="OrthoDB" id="2298056at2"/>
<dbReference type="Proteomes" id="UP000051589">
    <property type="component" value="Unassembled WGS sequence"/>
</dbReference>